<dbReference type="EMBL" id="X58862">
    <property type="protein sequence ID" value="CAA41665.1"/>
    <property type="molecule type" value="Genomic_DNA"/>
</dbReference>
<organism evidence="2">
    <name type="scientific">Pichia angusta</name>
    <name type="common">Yeast</name>
    <name type="synonym">Hansenula polymorpha</name>
    <dbReference type="NCBI Taxonomy" id="870730"/>
    <lineage>
        <taxon>Eukaryota</taxon>
        <taxon>Fungi</taxon>
        <taxon>Dikarya</taxon>
        <taxon>Ascomycota</taxon>
        <taxon>Saccharomycotina</taxon>
        <taxon>Pichiomycetes</taxon>
        <taxon>Pichiales</taxon>
        <taxon>Pichiaceae</taxon>
        <taxon>Ogataea</taxon>
    </lineage>
</organism>
<dbReference type="AlphaFoldDB" id="Q04334"/>
<dbReference type="PIR" id="S14854">
    <property type="entry name" value="S14854"/>
</dbReference>
<protein>
    <submittedName>
        <fullName evidence="2">H.polymorpha DL1 DNA for region containing 9 open reading frames</fullName>
    </submittedName>
</protein>
<proteinExistence type="predicted"/>
<reference evidence="2" key="2">
    <citation type="journal article" name="Nucleic Acids Res.">
        <title>Nucleotide sequence of Hansenula polymorpha DNA region complementing DAK-.</title>
        <authorList>
            <person name="Krutilina A.I."/>
            <person name="Seregina S.A."/>
            <person name="Tikhomirova L.P."/>
            <person name="Kryukov V.M."/>
        </authorList>
    </citation>
    <scope>NUCLEOTIDE SEQUENCE</scope>
    <source>
        <strain evidence="2">DL1</strain>
    </source>
</reference>
<accession>Q04334</accession>
<name>Q04334_PICAN</name>
<feature type="region of interest" description="Disordered" evidence="1">
    <location>
        <begin position="1"/>
        <end position="67"/>
    </location>
</feature>
<evidence type="ECO:0000256" key="1">
    <source>
        <dbReference type="SAM" id="MobiDB-lite"/>
    </source>
</evidence>
<reference evidence="2" key="1">
    <citation type="submission" date="1991-04" db="EMBL/GenBank/DDBJ databases">
        <authorList>
            <person name="Krutilina A.I."/>
        </authorList>
    </citation>
    <scope>NUCLEOTIDE SEQUENCE</scope>
    <source>
        <strain evidence="2">DL1</strain>
    </source>
</reference>
<evidence type="ECO:0000313" key="2">
    <source>
        <dbReference type="EMBL" id="CAA41665.1"/>
    </source>
</evidence>
<sequence length="67" mass="7543">MDGAGVGRAAQHRRVHVEAQTRNLRRVAPAPEFVHFPAVGHSEHTHNGAFNARRRQQSTVLRDRDPL</sequence>